<dbReference type="EMBL" id="DS113211">
    <property type="protein sequence ID" value="EAY19121.1"/>
    <property type="molecule type" value="Genomic_DNA"/>
</dbReference>
<dbReference type="VEuPathDB" id="TrichDB:TVAG_190150"/>
<proteinExistence type="predicted"/>
<dbReference type="Proteomes" id="UP000001542">
    <property type="component" value="Unassembled WGS sequence"/>
</dbReference>
<name>A2DKE4_TRIV3</name>
<dbReference type="KEGG" id="tva:5464644"/>
<keyword evidence="2" id="KW-1185">Reference proteome</keyword>
<evidence type="ECO:0000313" key="1">
    <source>
        <dbReference type="EMBL" id="EAY19121.1"/>
    </source>
</evidence>
<dbReference type="RefSeq" id="XP_001580107.1">
    <property type="nucleotide sequence ID" value="XM_001580057.1"/>
</dbReference>
<dbReference type="VEuPathDB" id="TrichDB:TVAGG3_0996400"/>
<dbReference type="InParanoid" id="A2DKE4"/>
<gene>
    <name evidence="1" type="ORF">TVAG_190150</name>
</gene>
<dbReference type="AlphaFoldDB" id="A2DKE4"/>
<protein>
    <submittedName>
        <fullName evidence="1">Uncharacterized protein</fullName>
    </submittedName>
</protein>
<reference evidence="1" key="2">
    <citation type="journal article" date="2007" name="Science">
        <title>Draft genome sequence of the sexually transmitted pathogen Trichomonas vaginalis.</title>
        <authorList>
            <person name="Carlton J.M."/>
            <person name="Hirt R.P."/>
            <person name="Silva J.C."/>
            <person name="Delcher A.L."/>
            <person name="Schatz M."/>
            <person name="Zhao Q."/>
            <person name="Wortman J.R."/>
            <person name="Bidwell S.L."/>
            <person name="Alsmark U.C.M."/>
            <person name="Besteiro S."/>
            <person name="Sicheritz-Ponten T."/>
            <person name="Noel C.J."/>
            <person name="Dacks J.B."/>
            <person name="Foster P.G."/>
            <person name="Simillion C."/>
            <person name="Van de Peer Y."/>
            <person name="Miranda-Saavedra D."/>
            <person name="Barton G.J."/>
            <person name="Westrop G.D."/>
            <person name="Mueller S."/>
            <person name="Dessi D."/>
            <person name="Fiori P.L."/>
            <person name="Ren Q."/>
            <person name="Paulsen I."/>
            <person name="Zhang H."/>
            <person name="Bastida-Corcuera F.D."/>
            <person name="Simoes-Barbosa A."/>
            <person name="Brown M.T."/>
            <person name="Hayes R.D."/>
            <person name="Mukherjee M."/>
            <person name="Okumura C.Y."/>
            <person name="Schneider R."/>
            <person name="Smith A.J."/>
            <person name="Vanacova S."/>
            <person name="Villalvazo M."/>
            <person name="Haas B.J."/>
            <person name="Pertea M."/>
            <person name="Feldblyum T.V."/>
            <person name="Utterback T.R."/>
            <person name="Shu C.L."/>
            <person name="Osoegawa K."/>
            <person name="de Jong P.J."/>
            <person name="Hrdy I."/>
            <person name="Horvathova L."/>
            <person name="Zubacova Z."/>
            <person name="Dolezal P."/>
            <person name="Malik S.B."/>
            <person name="Logsdon J.M. Jr."/>
            <person name="Henze K."/>
            <person name="Gupta A."/>
            <person name="Wang C.C."/>
            <person name="Dunne R.L."/>
            <person name="Upcroft J.A."/>
            <person name="Upcroft P."/>
            <person name="White O."/>
            <person name="Salzberg S.L."/>
            <person name="Tang P."/>
            <person name="Chiu C.-H."/>
            <person name="Lee Y.-S."/>
            <person name="Embley T.M."/>
            <person name="Coombs G.H."/>
            <person name="Mottram J.C."/>
            <person name="Tachezy J."/>
            <person name="Fraser-Liggett C.M."/>
            <person name="Johnson P.J."/>
        </authorList>
    </citation>
    <scope>NUCLEOTIDE SEQUENCE [LARGE SCALE GENOMIC DNA]</scope>
    <source>
        <strain evidence="1">G3</strain>
    </source>
</reference>
<reference evidence="1" key="1">
    <citation type="submission" date="2006-10" db="EMBL/GenBank/DDBJ databases">
        <authorList>
            <person name="Amadeo P."/>
            <person name="Zhao Q."/>
            <person name="Wortman J."/>
            <person name="Fraser-Liggett C."/>
            <person name="Carlton J."/>
        </authorList>
    </citation>
    <scope>NUCLEOTIDE SEQUENCE</scope>
    <source>
        <strain evidence="1">G3</strain>
    </source>
</reference>
<sequence>MFGIEYPTQKKQGVKRIDRWNISNMDDRFDPYVVRDACGINSNFYIGSDVIYGANSRSLLRQFDARTVAKRFPDAFLSEYVS</sequence>
<accession>A2DKE4</accession>
<evidence type="ECO:0000313" key="2">
    <source>
        <dbReference type="Proteomes" id="UP000001542"/>
    </source>
</evidence>
<organism evidence="1 2">
    <name type="scientific">Trichomonas vaginalis (strain ATCC PRA-98 / G3)</name>
    <dbReference type="NCBI Taxonomy" id="412133"/>
    <lineage>
        <taxon>Eukaryota</taxon>
        <taxon>Metamonada</taxon>
        <taxon>Parabasalia</taxon>
        <taxon>Trichomonadida</taxon>
        <taxon>Trichomonadidae</taxon>
        <taxon>Trichomonas</taxon>
    </lineage>
</organism>